<evidence type="ECO:0000313" key="2">
    <source>
        <dbReference type="EMBL" id="GGZ66020.1"/>
    </source>
</evidence>
<dbReference type="PANTHER" id="PTHR43316">
    <property type="entry name" value="HYDROLASE, HALOACID DELAHOGENASE-RELATED"/>
    <property type="match status" value="1"/>
</dbReference>
<dbReference type="Pfam" id="PF00702">
    <property type="entry name" value="Hydrolase"/>
    <property type="match status" value="1"/>
</dbReference>
<gene>
    <name evidence="2" type="ORF">GCM10008101_20140</name>
</gene>
<dbReference type="InterPro" id="IPR023214">
    <property type="entry name" value="HAD_sf"/>
</dbReference>
<dbReference type="CDD" id="cd07515">
    <property type="entry name" value="HAD-like"/>
    <property type="match status" value="1"/>
</dbReference>
<keyword evidence="3" id="KW-1185">Reference proteome</keyword>
<proteinExistence type="predicted"/>
<dbReference type="SFLD" id="SFLDG01129">
    <property type="entry name" value="C1.5:_HAD__Beta-PGM__Phosphata"/>
    <property type="match status" value="1"/>
</dbReference>
<evidence type="ECO:0000313" key="3">
    <source>
        <dbReference type="Proteomes" id="UP000643403"/>
    </source>
</evidence>
<protein>
    <submittedName>
        <fullName evidence="2">Haloacid dehalogenase</fullName>
    </submittedName>
</protein>
<dbReference type="SUPFAM" id="SSF56784">
    <property type="entry name" value="HAD-like"/>
    <property type="match status" value="1"/>
</dbReference>
<dbReference type="SFLD" id="SFLDS00003">
    <property type="entry name" value="Haloacid_Dehalogenase"/>
    <property type="match status" value="1"/>
</dbReference>
<name>A0ABQ3C339_9GAMM</name>
<dbReference type="InterPro" id="IPR036412">
    <property type="entry name" value="HAD-like_sf"/>
</dbReference>
<dbReference type="Proteomes" id="UP000643403">
    <property type="component" value="Unassembled WGS sequence"/>
</dbReference>
<dbReference type="InterPro" id="IPR051540">
    <property type="entry name" value="S-2-haloacid_dehalogenase"/>
</dbReference>
<reference evidence="3" key="1">
    <citation type="journal article" date="2019" name="Int. J. Syst. Evol. Microbiol.">
        <title>The Global Catalogue of Microorganisms (GCM) 10K type strain sequencing project: providing services to taxonomists for standard genome sequencing and annotation.</title>
        <authorList>
            <consortium name="The Broad Institute Genomics Platform"/>
            <consortium name="The Broad Institute Genome Sequencing Center for Infectious Disease"/>
            <person name="Wu L."/>
            <person name="Ma J."/>
        </authorList>
    </citation>
    <scope>NUCLEOTIDE SEQUENCE [LARGE SCALE GENOMIC DNA]</scope>
    <source>
        <strain evidence="3">KCTC 22558</strain>
    </source>
</reference>
<dbReference type="InterPro" id="IPR023198">
    <property type="entry name" value="PGP-like_dom2"/>
</dbReference>
<evidence type="ECO:0000256" key="1">
    <source>
        <dbReference type="ARBA" id="ARBA00022801"/>
    </source>
</evidence>
<keyword evidence="1" id="KW-0378">Hydrolase</keyword>
<accession>A0ABQ3C339</accession>
<sequence length="237" mass="26282">MALKMIGFDGDDTLWRSEDYFAQAQATFESIMTPYVELRGAALHERLYAVEKRNLAVFGYGVKGMALSMIETAIEISQARIAATDIHRIVQLAQSMLRHPVELLPGIRESVERVAARWPVVLITKGDLFHQEAKVRESGLSDLFHRIEIVSEKDTATYRRLLEEFGIAAHEFAMVGNSLRSDIAPVIELGGVGVHIPYHLTWVHERDASVGDPARVRELADAGALFEALVSIESSAA</sequence>
<dbReference type="Gene3D" id="1.10.150.240">
    <property type="entry name" value="Putative phosphatase, domain 2"/>
    <property type="match status" value="1"/>
</dbReference>
<comment type="caution">
    <text evidence="2">The sequence shown here is derived from an EMBL/GenBank/DDBJ whole genome shotgun (WGS) entry which is preliminary data.</text>
</comment>
<dbReference type="PANTHER" id="PTHR43316:SF8">
    <property type="entry name" value="HAD FAMILY HYDROLASE"/>
    <property type="match status" value="1"/>
</dbReference>
<dbReference type="EMBL" id="BMXY01000002">
    <property type="protein sequence ID" value="GGZ66020.1"/>
    <property type="molecule type" value="Genomic_DNA"/>
</dbReference>
<organism evidence="2 3">
    <name type="scientific">Cognatilysobacter xinjiangensis</name>
    <dbReference type="NCBI Taxonomy" id="546892"/>
    <lineage>
        <taxon>Bacteria</taxon>
        <taxon>Pseudomonadati</taxon>
        <taxon>Pseudomonadota</taxon>
        <taxon>Gammaproteobacteria</taxon>
        <taxon>Lysobacterales</taxon>
        <taxon>Lysobacteraceae</taxon>
        <taxon>Cognatilysobacter</taxon>
    </lineage>
</organism>
<dbReference type="Gene3D" id="3.40.50.1000">
    <property type="entry name" value="HAD superfamily/HAD-like"/>
    <property type="match status" value="1"/>
</dbReference>